<dbReference type="GO" id="GO:0006487">
    <property type="term" value="P:protein N-linked glycosylation"/>
    <property type="evidence" value="ECO:0007669"/>
    <property type="project" value="TreeGrafter"/>
</dbReference>
<dbReference type="Pfam" id="PF01793">
    <property type="entry name" value="Glyco_transf_15"/>
    <property type="match status" value="1"/>
</dbReference>
<comment type="caution">
    <text evidence="3">The sequence shown here is derived from an EMBL/GenBank/DDBJ whole genome shotgun (WGS) entry which is preliminary data.</text>
</comment>
<dbReference type="GO" id="GO:0005794">
    <property type="term" value="C:Golgi apparatus"/>
    <property type="evidence" value="ECO:0007669"/>
    <property type="project" value="TreeGrafter"/>
</dbReference>
<name>A0A060SXC0_PYCCI</name>
<dbReference type="STRING" id="5643.A0A060SXC0"/>
<accession>A0A060SXC0</accession>
<dbReference type="PANTHER" id="PTHR31121:SF6">
    <property type="entry name" value="ALPHA-1,2 MANNOSYLTRANSFERASE KTR1"/>
    <property type="match status" value="1"/>
</dbReference>
<evidence type="ECO:0000313" key="3">
    <source>
        <dbReference type="EMBL" id="CDO76859.1"/>
    </source>
</evidence>
<comment type="similarity">
    <text evidence="1">Belongs to the glycosyltransferase 15 family.</text>
</comment>
<dbReference type="HOGENOM" id="CLU_024327_4_4_1"/>
<sequence length="510" mass="59426">MVLKLTTPARYILLVCFIIIGLHSILSFTHEDYGRATSLSNIASQLTWGSPNADAVPSEYYKPTEPPTHILTRRANATILMLARNSDVNDAVKSVRRLEDRFNKKFGYPWVFLNEEPFSDEFKTRVSNVINGEVTFGQVPREHWYQPDWIDEDKARAGREKMVQDNIIYGGSVSYRNMCRFNSGFFYRHPLLEQYKWYWRVEPDVHFHCDVDFDPFLYMEDHNKTYGFTITMYEYEATIPTLWQSVKEFIQENPQYVAENNAMGYMSENGGDTYNLCHFWSNFEIANMDFWRGEAYSKFFDYLDKKGGFYYERWGDAPVHSIAVSLFQSKDKIHFFDEIGYEHNPYTHCPRDNGAWKRGKCGCDQQKSFDGYVPNAPALPPAAIREVFTYPDPSRAPDERNPYSDASRLNFLGEKMAAMAYHDVMAERLTNLDVQTLQHHIRRTFPGFVERTARAYAWNRNVRGYPADADQNSPNEARRLFFTYAGAVSRGPQGYYALKEWIISLLDFGI</sequence>
<dbReference type="GO" id="GO:0006493">
    <property type="term" value="P:protein O-linked glycosylation"/>
    <property type="evidence" value="ECO:0007669"/>
    <property type="project" value="TreeGrafter"/>
</dbReference>
<evidence type="ECO:0000313" key="4">
    <source>
        <dbReference type="Proteomes" id="UP000029665"/>
    </source>
</evidence>
<dbReference type="AlphaFoldDB" id="A0A060SXC0"/>
<dbReference type="InterPro" id="IPR029044">
    <property type="entry name" value="Nucleotide-diphossugar_trans"/>
</dbReference>
<evidence type="ECO:0000256" key="1">
    <source>
        <dbReference type="ARBA" id="ARBA00007677"/>
    </source>
</evidence>
<dbReference type="FunFam" id="3.90.550.10:FF:000051">
    <property type="entry name" value="Alpha-1,2-mannosyltransferase (Ktr4)"/>
    <property type="match status" value="1"/>
</dbReference>
<protein>
    <submittedName>
        <fullName evidence="3">Glycosyltransferase Family 15 protein</fullName>
    </submittedName>
</protein>
<dbReference type="EMBL" id="CCBP010000415">
    <property type="protein sequence ID" value="CDO76859.1"/>
    <property type="molecule type" value="Genomic_DNA"/>
</dbReference>
<dbReference type="OrthoDB" id="439943at2759"/>
<dbReference type="InterPro" id="IPR002685">
    <property type="entry name" value="Glyco_trans_15"/>
</dbReference>
<dbReference type="OMA" id="RAPDERN"/>
<keyword evidence="2" id="KW-0808">Transferase</keyword>
<keyword evidence="4" id="KW-1185">Reference proteome</keyword>
<reference evidence="3" key="1">
    <citation type="submission" date="2014-01" db="EMBL/GenBank/DDBJ databases">
        <title>The genome of the white-rot fungus Pycnoporus cinnabarinus: a basidiomycete model with a versatile arsenal for lignocellulosic biomass breakdown.</title>
        <authorList>
            <person name="Levasseur A."/>
            <person name="Lomascolo A."/>
            <person name="Ruiz-Duenas F.J."/>
            <person name="Uzan E."/>
            <person name="Piumi F."/>
            <person name="Kues U."/>
            <person name="Ram A.F.J."/>
            <person name="Murat C."/>
            <person name="Haon M."/>
            <person name="Benoit I."/>
            <person name="Arfi Y."/>
            <person name="Chevret D."/>
            <person name="Drula E."/>
            <person name="Kwon M.J."/>
            <person name="Gouret P."/>
            <person name="Lesage-Meessen L."/>
            <person name="Lombard V."/>
            <person name="Mariette J."/>
            <person name="Noirot C."/>
            <person name="Park J."/>
            <person name="Patyshakuliyeva A."/>
            <person name="Wieneger R.A.B."/>
            <person name="Wosten H.A.B."/>
            <person name="Martin F."/>
            <person name="Coutinho P.M."/>
            <person name="de Vries R."/>
            <person name="Martinez A.T."/>
            <person name="Klopp C."/>
            <person name="Pontarotti P."/>
            <person name="Henrissat B."/>
            <person name="Record E."/>
        </authorList>
    </citation>
    <scope>NUCLEOTIDE SEQUENCE [LARGE SCALE GENOMIC DNA]</scope>
    <source>
        <strain evidence="3">BRFM137</strain>
    </source>
</reference>
<dbReference type="PANTHER" id="PTHR31121">
    <property type="entry name" value="ALPHA-1,2 MANNOSYLTRANSFERASE KTR1"/>
    <property type="match status" value="1"/>
</dbReference>
<dbReference type="GO" id="GO:0016020">
    <property type="term" value="C:membrane"/>
    <property type="evidence" value="ECO:0007669"/>
    <property type="project" value="InterPro"/>
</dbReference>
<proteinExistence type="inferred from homology"/>
<dbReference type="GO" id="GO:0000032">
    <property type="term" value="P:cell wall mannoprotein biosynthetic process"/>
    <property type="evidence" value="ECO:0007669"/>
    <property type="project" value="TreeGrafter"/>
</dbReference>
<dbReference type="Gene3D" id="3.90.550.10">
    <property type="entry name" value="Spore Coat Polysaccharide Biosynthesis Protein SpsA, Chain A"/>
    <property type="match status" value="1"/>
</dbReference>
<organism evidence="3 4">
    <name type="scientific">Pycnoporus cinnabarinus</name>
    <name type="common">Cinnabar-red polypore</name>
    <name type="synonym">Trametes cinnabarina</name>
    <dbReference type="NCBI Taxonomy" id="5643"/>
    <lineage>
        <taxon>Eukaryota</taxon>
        <taxon>Fungi</taxon>
        <taxon>Dikarya</taxon>
        <taxon>Basidiomycota</taxon>
        <taxon>Agaricomycotina</taxon>
        <taxon>Agaricomycetes</taxon>
        <taxon>Polyporales</taxon>
        <taxon>Polyporaceae</taxon>
        <taxon>Trametes</taxon>
    </lineage>
</organism>
<dbReference type="GO" id="GO:0000026">
    <property type="term" value="F:alpha-1,2-mannosyltransferase activity"/>
    <property type="evidence" value="ECO:0007669"/>
    <property type="project" value="TreeGrafter"/>
</dbReference>
<dbReference type="Proteomes" id="UP000029665">
    <property type="component" value="Unassembled WGS sequence"/>
</dbReference>
<gene>
    <name evidence="3" type="ORF">BN946_scf185033.g56</name>
</gene>
<dbReference type="SUPFAM" id="SSF53448">
    <property type="entry name" value="Nucleotide-diphospho-sugar transferases"/>
    <property type="match status" value="1"/>
</dbReference>
<evidence type="ECO:0000256" key="2">
    <source>
        <dbReference type="ARBA" id="ARBA00022679"/>
    </source>
</evidence>